<feature type="compositionally biased region" description="Polar residues" evidence="1">
    <location>
        <begin position="403"/>
        <end position="414"/>
    </location>
</feature>
<evidence type="ECO:0000313" key="3">
    <source>
        <dbReference type="EMBL" id="SLM39731.1"/>
    </source>
</evidence>
<dbReference type="SMART" id="SM00256">
    <property type="entry name" value="FBOX"/>
    <property type="match status" value="1"/>
</dbReference>
<dbReference type="InterPro" id="IPR036047">
    <property type="entry name" value="F-box-like_dom_sf"/>
</dbReference>
<evidence type="ECO:0000256" key="1">
    <source>
        <dbReference type="SAM" id="MobiDB-lite"/>
    </source>
</evidence>
<proteinExistence type="predicted"/>
<dbReference type="SUPFAM" id="SSF81383">
    <property type="entry name" value="F-box domain"/>
    <property type="match status" value="1"/>
</dbReference>
<organism evidence="3 4">
    <name type="scientific">Lasallia pustulata</name>
    <dbReference type="NCBI Taxonomy" id="136370"/>
    <lineage>
        <taxon>Eukaryota</taxon>
        <taxon>Fungi</taxon>
        <taxon>Dikarya</taxon>
        <taxon>Ascomycota</taxon>
        <taxon>Pezizomycotina</taxon>
        <taxon>Lecanoromycetes</taxon>
        <taxon>OSLEUM clade</taxon>
        <taxon>Umbilicariomycetidae</taxon>
        <taxon>Umbilicariales</taxon>
        <taxon>Umbilicariaceae</taxon>
        <taxon>Lasallia</taxon>
    </lineage>
</organism>
<dbReference type="CDD" id="cd09917">
    <property type="entry name" value="F-box_SF"/>
    <property type="match status" value="1"/>
</dbReference>
<keyword evidence="4" id="KW-1185">Reference proteome</keyword>
<dbReference type="AlphaFoldDB" id="A0A1W5D9M0"/>
<dbReference type="Pfam" id="PF00646">
    <property type="entry name" value="F-box"/>
    <property type="match status" value="1"/>
</dbReference>
<accession>A0A1W5D9M0</accession>
<evidence type="ECO:0000259" key="2">
    <source>
        <dbReference type="SMART" id="SM00256"/>
    </source>
</evidence>
<sequence length="536" mass="60604">MSSSPVQGDGNRHPSLSMMPPEVATNIFCQLPSFSDVFALSAVCRQLRHLWLKNVNPVYNQIAPRSIPCERAARRFLVDQDGPGLGSPLSAKDVVRMVRNARVIENAILQFEREIVRRVRMDGLSAEEFYGPGAHKHPPTLTRTERTRFIRSYYSLWSLMRLDCSEWDSRLQAMTSQELYYLREMTKLTQSIGREETVPPPMFPHEPSDSVHSINSGQSEKRIALERRIWQQIQRNSWRFFERDAQDPSGYAKHEGFLWFVVLWDHWQPSLKDMWLSKWQRSMYGQGEYLKMIYISYGFNDHDSFWNATANVLVCYDAVTMTSLRSNHQGFAILPDQLLDELDVHRKTLLQEIYKAIESAIDPFLKESNARIVSHGFPQGSMTFEPPQRDAAPTHVLSFGSISSTGSTQRSPFPSFSRRDTTPTHELSFGTISGTQHPAFGQRPPAAPTHDASFGGSRSGSLISQYPSAAVSTRRWDSSCSSGMKIGLLFLELSRLDLWPLSDKVMASNVRDVPGKVGMFKGVGEPASGSVSDVQD</sequence>
<dbReference type="InterPro" id="IPR001810">
    <property type="entry name" value="F-box_dom"/>
</dbReference>
<dbReference type="EMBL" id="FWEW01003544">
    <property type="protein sequence ID" value="SLM39731.1"/>
    <property type="molecule type" value="Genomic_DNA"/>
</dbReference>
<dbReference type="Proteomes" id="UP000192927">
    <property type="component" value="Unassembled WGS sequence"/>
</dbReference>
<name>A0A1W5D9M0_9LECA</name>
<reference evidence="4" key="1">
    <citation type="submission" date="2017-03" db="EMBL/GenBank/DDBJ databases">
        <authorList>
            <person name="Sharma R."/>
            <person name="Thines M."/>
        </authorList>
    </citation>
    <scope>NUCLEOTIDE SEQUENCE [LARGE SCALE GENOMIC DNA]</scope>
</reference>
<feature type="region of interest" description="Disordered" evidence="1">
    <location>
        <begin position="403"/>
        <end position="461"/>
    </location>
</feature>
<feature type="domain" description="F-box" evidence="2">
    <location>
        <begin position="19"/>
        <end position="61"/>
    </location>
</feature>
<protein>
    <submittedName>
        <fullName evidence="3">F-box domain</fullName>
    </submittedName>
</protein>
<evidence type="ECO:0000313" key="4">
    <source>
        <dbReference type="Proteomes" id="UP000192927"/>
    </source>
</evidence>